<name>G9ZP79_9LACO</name>
<keyword evidence="2" id="KW-1185">Reference proteome</keyword>
<sequence>MRSGLIIASALFLSNGRVALDELKNAPHNVFCMKSSHESREGCRYEKSG</sequence>
<evidence type="ECO:0000313" key="2">
    <source>
        <dbReference type="Proteomes" id="UP000004625"/>
    </source>
</evidence>
<protein>
    <submittedName>
        <fullName evidence="1">Uncharacterized protein</fullName>
    </submittedName>
</protein>
<comment type="caution">
    <text evidence="1">The sequence shown here is derived from an EMBL/GenBank/DDBJ whole genome shotgun (WGS) entry which is preliminary data.</text>
</comment>
<accession>G9ZP79</accession>
<organism evidence="1 2">
    <name type="scientific">Lentilactobacillus parafarraginis F0439</name>
    <dbReference type="NCBI Taxonomy" id="797515"/>
    <lineage>
        <taxon>Bacteria</taxon>
        <taxon>Bacillati</taxon>
        <taxon>Bacillota</taxon>
        <taxon>Bacilli</taxon>
        <taxon>Lactobacillales</taxon>
        <taxon>Lactobacillaceae</taxon>
        <taxon>Lentilactobacillus</taxon>
    </lineage>
</organism>
<dbReference type="Proteomes" id="UP000004625">
    <property type="component" value="Unassembled WGS sequence"/>
</dbReference>
<reference evidence="1 2" key="1">
    <citation type="submission" date="2011-09" db="EMBL/GenBank/DDBJ databases">
        <authorList>
            <person name="Weinstock G."/>
            <person name="Sodergren E."/>
            <person name="Clifton S."/>
            <person name="Fulton L."/>
            <person name="Fulton B."/>
            <person name="Courtney L."/>
            <person name="Fronick C."/>
            <person name="Harrison M."/>
            <person name="Strong C."/>
            <person name="Farmer C."/>
            <person name="Delahaunty K."/>
            <person name="Markovic C."/>
            <person name="Hall O."/>
            <person name="Minx P."/>
            <person name="Tomlinson C."/>
            <person name="Mitreva M."/>
            <person name="Hou S."/>
            <person name="Chen J."/>
            <person name="Wollam A."/>
            <person name="Pepin K.H."/>
            <person name="Johnson M."/>
            <person name="Bhonagiri V."/>
            <person name="Zhang X."/>
            <person name="Suruliraj S."/>
            <person name="Warren W."/>
            <person name="Chinwalla A."/>
            <person name="Mardis E.R."/>
            <person name="Wilson R.K."/>
        </authorList>
    </citation>
    <scope>NUCLEOTIDE SEQUENCE [LARGE SCALE GENOMIC DNA]</scope>
    <source>
        <strain evidence="1 2">F0439</strain>
    </source>
</reference>
<gene>
    <name evidence="1" type="ORF">HMPREF9103_01533</name>
</gene>
<proteinExistence type="predicted"/>
<dbReference type="EMBL" id="AGEY01000073">
    <property type="protein sequence ID" value="EHL98490.1"/>
    <property type="molecule type" value="Genomic_DNA"/>
</dbReference>
<dbReference type="HOGENOM" id="CLU_3137082_0_0_9"/>
<evidence type="ECO:0000313" key="1">
    <source>
        <dbReference type="EMBL" id="EHL98490.1"/>
    </source>
</evidence>
<dbReference type="AlphaFoldDB" id="G9ZP79"/>